<evidence type="ECO:0008006" key="13">
    <source>
        <dbReference type="Google" id="ProtNLM"/>
    </source>
</evidence>
<dbReference type="PANTHER" id="PTHR10338">
    <property type="entry name" value="INTER-ALPHA-TRYPSIN INHIBITOR HEAVY CHAIN FAMILY MEMBER"/>
    <property type="match status" value="1"/>
</dbReference>
<sequence length="667" mass="74919">MQFQSEESWILKCVSWIVCVCLCVYVCVCARAYVCVHVCVYMYVTIQGYDITVKSYKVESRITSRYSQTTVRSSVVNSGNGPQSIGFNVQIPKRAFISNFTMNVNGITFIGSVKEKTVARRLYAQARARGKAAGIVRTNSQEMETFKTEVHVPAGSKVDFELHYQEMMQRRQGIYTHTLHLQPGRLVPLLQVDVYIYEPKGIKFVQTPNTLGEQFAGLTKIVRTDSKAHVVFHPSLLQQRKCANCTESAVDGVFTIQYDVERESNGGELQVSDGHFLHFFAPSNLSPLSKNIVFVIDVSGSMWGLKMKQTVEAMKAILDGLTMEDFFSIIDFNHNTEHGQALLKAVQMLLKAQSQGMIEPRSISMIILVSDGDPTVGEIKLSAIQKNVKQLMHKEFSLYSLGIGFDVDFDFLERIAMENRGMAQRIYADSEASTQMKQFYSQISSPLLRTISVHFTGDTVANITQNQFDKFFDGTELVVAGKLKDMASNMLHAYTTASTVSPSTSKITFVNSKPSIPSWVTPVTPSPSEAKTIHQKVTVVIDKISVMVMLHRVWKKHPINVDFLGIYMPSDNQYSAQVHGLIGASQAFFLKVFDVREGTEPEKKAATMEVKGNKLTVTRGWQKDYRQDRKYGSDVYCWFVHNSGKGFIDGHYTSYIVSELDSFLPPL</sequence>
<dbReference type="GO" id="GO:0005576">
    <property type="term" value="C:extracellular region"/>
    <property type="evidence" value="ECO:0007669"/>
    <property type="project" value="UniProtKB-SubCell"/>
</dbReference>
<evidence type="ECO:0000313" key="12">
    <source>
        <dbReference type="Proteomes" id="UP000314983"/>
    </source>
</evidence>
<dbReference type="SMART" id="SM00609">
    <property type="entry name" value="VIT"/>
    <property type="match status" value="1"/>
</dbReference>
<dbReference type="PANTHER" id="PTHR10338:SF14">
    <property type="entry name" value="INTER-ALPHA-TRYPSIN INHIBITOR HEAVY CHAIN H2"/>
    <property type="match status" value="1"/>
</dbReference>
<evidence type="ECO:0000256" key="1">
    <source>
        <dbReference type="ARBA" id="ARBA00004613"/>
    </source>
</evidence>
<evidence type="ECO:0000256" key="7">
    <source>
        <dbReference type="ARBA" id="ARBA00023180"/>
    </source>
</evidence>
<keyword evidence="8" id="KW-0812">Transmembrane</keyword>
<reference evidence="11 12" key="1">
    <citation type="submission" date="2020-05" db="EMBL/GenBank/DDBJ databases">
        <title>Electrophorus electricus (electric eel) genome, fEleEle1, primary haplotype.</title>
        <authorList>
            <person name="Myers G."/>
            <person name="Meyer A."/>
            <person name="Fedrigo O."/>
            <person name="Formenti G."/>
            <person name="Rhie A."/>
            <person name="Tracey A."/>
            <person name="Sims Y."/>
            <person name="Jarvis E.D."/>
        </authorList>
    </citation>
    <scope>NUCLEOTIDE SEQUENCE [LARGE SCALE GENOMIC DNA]</scope>
</reference>
<keyword evidence="12" id="KW-1185">Reference proteome</keyword>
<dbReference type="InterPro" id="IPR050934">
    <property type="entry name" value="ITIH"/>
</dbReference>
<dbReference type="GO" id="GO:0030212">
    <property type="term" value="P:hyaluronan metabolic process"/>
    <property type="evidence" value="ECO:0007669"/>
    <property type="project" value="InterPro"/>
</dbReference>
<dbReference type="InterPro" id="IPR013694">
    <property type="entry name" value="VIT"/>
</dbReference>
<feature type="transmembrane region" description="Helical" evidence="8">
    <location>
        <begin position="9"/>
        <end position="34"/>
    </location>
</feature>
<dbReference type="PROSITE" id="PS51468">
    <property type="entry name" value="VIT"/>
    <property type="match status" value="1"/>
</dbReference>
<dbReference type="AlphaFoldDB" id="A0AAY5E991"/>
<dbReference type="Gene3D" id="3.40.50.410">
    <property type="entry name" value="von Willebrand factor, type A domain"/>
    <property type="match status" value="2"/>
</dbReference>
<keyword evidence="8" id="KW-0472">Membrane</keyword>
<reference evidence="11" key="2">
    <citation type="submission" date="2025-08" db="UniProtKB">
        <authorList>
            <consortium name="Ensembl"/>
        </authorList>
    </citation>
    <scope>IDENTIFICATION</scope>
</reference>
<feature type="domain" description="VWFA" evidence="9">
    <location>
        <begin position="251"/>
        <end position="443"/>
    </location>
</feature>
<evidence type="ECO:0000256" key="6">
    <source>
        <dbReference type="ARBA" id="ARBA00022900"/>
    </source>
</evidence>
<evidence type="ECO:0000256" key="5">
    <source>
        <dbReference type="ARBA" id="ARBA00022729"/>
    </source>
</evidence>
<dbReference type="InterPro" id="IPR036465">
    <property type="entry name" value="vWFA_dom_sf"/>
</dbReference>
<keyword evidence="8" id="KW-1133">Transmembrane helix</keyword>
<comment type="subcellular location">
    <subcellularLocation>
        <location evidence="1">Secreted</location>
    </subcellularLocation>
</comment>
<keyword evidence="4" id="KW-0646">Protease inhibitor</keyword>
<feature type="domain" description="VIT" evidence="10">
    <location>
        <begin position="37"/>
        <end position="166"/>
    </location>
</feature>
<gene>
    <name evidence="11" type="primary">ITIH2</name>
</gene>
<name>A0AAY5E991_ELEEL</name>
<keyword evidence="3" id="KW-0964">Secreted</keyword>
<dbReference type="SMART" id="SM00327">
    <property type="entry name" value="VWA"/>
    <property type="match status" value="1"/>
</dbReference>
<dbReference type="InterPro" id="IPR010600">
    <property type="entry name" value="ITI_HC_C"/>
</dbReference>
<dbReference type="Pfam" id="PF08487">
    <property type="entry name" value="VIT"/>
    <property type="match status" value="1"/>
</dbReference>
<evidence type="ECO:0000256" key="8">
    <source>
        <dbReference type="SAM" id="Phobius"/>
    </source>
</evidence>
<dbReference type="Proteomes" id="UP000314983">
    <property type="component" value="Chromosome 7"/>
</dbReference>
<dbReference type="Pfam" id="PF06668">
    <property type="entry name" value="ITI_HC_C"/>
    <property type="match status" value="1"/>
</dbReference>
<dbReference type="SUPFAM" id="SSF53300">
    <property type="entry name" value="vWA-like"/>
    <property type="match status" value="1"/>
</dbReference>
<keyword evidence="7" id="KW-0325">Glycoprotein</keyword>
<evidence type="ECO:0000259" key="9">
    <source>
        <dbReference type="PROSITE" id="PS50234"/>
    </source>
</evidence>
<protein>
    <recommendedName>
        <fullName evidence="13">Inter-alpha-trypsin inhibitor heavy chain 2</fullName>
    </recommendedName>
</protein>
<dbReference type="GO" id="GO:0004867">
    <property type="term" value="F:serine-type endopeptidase inhibitor activity"/>
    <property type="evidence" value="ECO:0007669"/>
    <property type="project" value="UniProtKB-KW"/>
</dbReference>
<keyword evidence="6" id="KW-0722">Serine protease inhibitor</keyword>
<evidence type="ECO:0000259" key="10">
    <source>
        <dbReference type="PROSITE" id="PS51468"/>
    </source>
</evidence>
<proteinExistence type="inferred from homology"/>
<keyword evidence="5" id="KW-0732">Signal</keyword>
<comment type="similarity">
    <text evidence="2">Belongs to the ITIH family.</text>
</comment>
<evidence type="ECO:0000256" key="3">
    <source>
        <dbReference type="ARBA" id="ARBA00022525"/>
    </source>
</evidence>
<evidence type="ECO:0000256" key="4">
    <source>
        <dbReference type="ARBA" id="ARBA00022690"/>
    </source>
</evidence>
<dbReference type="Ensembl" id="ENSEEET00000058060.1">
    <property type="protein sequence ID" value="ENSEEEP00000053476.1"/>
    <property type="gene ID" value="ENSEEEG00000015364.2"/>
</dbReference>
<evidence type="ECO:0000256" key="2">
    <source>
        <dbReference type="ARBA" id="ARBA00010158"/>
    </source>
</evidence>
<accession>A0AAY5E991</accession>
<dbReference type="InterPro" id="IPR002035">
    <property type="entry name" value="VWF_A"/>
</dbReference>
<reference evidence="11" key="3">
    <citation type="submission" date="2025-09" db="UniProtKB">
        <authorList>
            <consortium name="Ensembl"/>
        </authorList>
    </citation>
    <scope>IDENTIFICATION</scope>
</reference>
<dbReference type="PROSITE" id="PS50234">
    <property type="entry name" value="VWFA"/>
    <property type="match status" value="1"/>
</dbReference>
<organism evidence="11 12">
    <name type="scientific">Electrophorus electricus</name>
    <name type="common">Electric eel</name>
    <name type="synonym">Gymnotus electricus</name>
    <dbReference type="NCBI Taxonomy" id="8005"/>
    <lineage>
        <taxon>Eukaryota</taxon>
        <taxon>Metazoa</taxon>
        <taxon>Chordata</taxon>
        <taxon>Craniata</taxon>
        <taxon>Vertebrata</taxon>
        <taxon>Euteleostomi</taxon>
        <taxon>Actinopterygii</taxon>
        <taxon>Neopterygii</taxon>
        <taxon>Teleostei</taxon>
        <taxon>Ostariophysi</taxon>
        <taxon>Gymnotiformes</taxon>
        <taxon>Gymnotoidei</taxon>
        <taxon>Gymnotidae</taxon>
        <taxon>Electrophorus</taxon>
    </lineage>
</organism>
<evidence type="ECO:0000313" key="11">
    <source>
        <dbReference type="Ensembl" id="ENSEEEP00000053476.1"/>
    </source>
</evidence>
<dbReference type="Pfam" id="PF00092">
    <property type="entry name" value="VWA"/>
    <property type="match status" value="1"/>
</dbReference>
<dbReference type="GeneTree" id="ENSGT00940000157945"/>